<gene>
    <name evidence="3" type="ORF">E0Z10_g2759</name>
</gene>
<dbReference type="EMBL" id="SKBN01000035">
    <property type="protein sequence ID" value="TGJ85986.1"/>
    <property type="molecule type" value="Genomic_DNA"/>
</dbReference>
<evidence type="ECO:0000313" key="4">
    <source>
        <dbReference type="Proteomes" id="UP000297716"/>
    </source>
</evidence>
<feature type="region of interest" description="Disordered" evidence="1">
    <location>
        <begin position="22"/>
        <end position="52"/>
    </location>
</feature>
<evidence type="ECO:0000256" key="1">
    <source>
        <dbReference type="SAM" id="MobiDB-lite"/>
    </source>
</evidence>
<feature type="compositionally biased region" description="Polar residues" evidence="1">
    <location>
        <begin position="29"/>
        <end position="52"/>
    </location>
</feature>
<dbReference type="InterPro" id="IPR056632">
    <property type="entry name" value="DUF7730"/>
</dbReference>
<name>A0A4Z0Z982_9PEZI</name>
<dbReference type="PANTHER" id="PTHR42085:SF4">
    <property type="entry name" value="F-BOX DOMAIN-CONTAINING PROTEIN"/>
    <property type="match status" value="1"/>
</dbReference>
<dbReference type="Pfam" id="PF24864">
    <property type="entry name" value="DUF7730"/>
    <property type="match status" value="1"/>
</dbReference>
<feature type="domain" description="DUF7730" evidence="2">
    <location>
        <begin position="136"/>
        <end position="233"/>
    </location>
</feature>
<sequence>MAELPGKDTFCQIGLTGETPCFGRGARTGISTPSADSGPQPQLADQSRTKASSHFSVQNMNVTIIEDDGISPLPTAPQSHSQPPALLNLPLEIRLEIYAHLLTTPSYPLPYLPTSPSPSSAPFFVQQIRPSPLYPSILRTCRQLHAECIPVLYSSNTFLAHTSLLTAFPSFFSPGHPRKTYAPIRNAALASLVTRFRVRLRLDTEPQFERDQVTAQFSGKSEVVIEAWQAEWRGVGPDVLRLFEGVRGVRTARVTGSTGGFEEYAHWLERAMMAGIGNYVKPFSWEDGHVKGSIQH</sequence>
<comment type="caution">
    <text evidence="3">The sequence shown here is derived from an EMBL/GenBank/DDBJ whole genome shotgun (WGS) entry which is preliminary data.</text>
</comment>
<evidence type="ECO:0000259" key="2">
    <source>
        <dbReference type="Pfam" id="PF24864"/>
    </source>
</evidence>
<dbReference type="InterPro" id="IPR038883">
    <property type="entry name" value="AN11006-like"/>
</dbReference>
<dbReference type="Proteomes" id="UP000297716">
    <property type="component" value="Unassembled WGS sequence"/>
</dbReference>
<dbReference type="PANTHER" id="PTHR42085">
    <property type="entry name" value="F-BOX DOMAIN-CONTAINING PROTEIN"/>
    <property type="match status" value="1"/>
</dbReference>
<accession>A0A4Z0Z982</accession>
<organism evidence="3 4">
    <name type="scientific">Xylaria hypoxylon</name>
    <dbReference type="NCBI Taxonomy" id="37992"/>
    <lineage>
        <taxon>Eukaryota</taxon>
        <taxon>Fungi</taxon>
        <taxon>Dikarya</taxon>
        <taxon>Ascomycota</taxon>
        <taxon>Pezizomycotina</taxon>
        <taxon>Sordariomycetes</taxon>
        <taxon>Xylariomycetidae</taxon>
        <taxon>Xylariales</taxon>
        <taxon>Xylariaceae</taxon>
        <taxon>Xylaria</taxon>
    </lineage>
</organism>
<evidence type="ECO:0000313" key="3">
    <source>
        <dbReference type="EMBL" id="TGJ85986.1"/>
    </source>
</evidence>
<protein>
    <recommendedName>
        <fullName evidence="2">DUF7730 domain-containing protein</fullName>
    </recommendedName>
</protein>
<reference evidence="3 4" key="1">
    <citation type="submission" date="2019-03" db="EMBL/GenBank/DDBJ databases">
        <title>Draft genome sequence of Xylaria hypoxylon DSM 108379, a ubiquitous saprotrophic-parasitic fungi on hardwood.</title>
        <authorList>
            <person name="Buettner E."/>
            <person name="Leonhardt S."/>
            <person name="Gebauer A.M."/>
            <person name="Liers C."/>
            <person name="Hofrichter M."/>
            <person name="Kellner H."/>
        </authorList>
    </citation>
    <scope>NUCLEOTIDE SEQUENCE [LARGE SCALE GENOMIC DNA]</scope>
    <source>
        <strain evidence="3 4">DSM 108379</strain>
    </source>
</reference>
<keyword evidence="4" id="KW-1185">Reference proteome</keyword>
<dbReference type="AlphaFoldDB" id="A0A4Z0Z982"/>
<dbReference type="OrthoDB" id="2951834at2759"/>
<proteinExistence type="predicted"/>